<gene>
    <name evidence="3" type="ORF">0_1077_01</name>
</gene>
<evidence type="ECO:0000313" key="6">
    <source>
        <dbReference type="EMBL" id="AEX10884.1"/>
    </source>
</evidence>
<dbReference type="EMBL" id="JQ015464">
    <property type="protein sequence ID" value="AEX10887.1"/>
    <property type="molecule type" value="Genomic_DNA"/>
</dbReference>
<dbReference type="EMBL" id="JQ015462">
    <property type="protein sequence ID" value="AEX10885.1"/>
    <property type="molecule type" value="Genomic_DNA"/>
</dbReference>
<feature type="transmembrane region" description="Helical" evidence="1">
    <location>
        <begin position="22"/>
        <end position="42"/>
    </location>
</feature>
<evidence type="ECO:0000313" key="5">
    <source>
        <dbReference type="EMBL" id="AEX10883.1"/>
    </source>
</evidence>
<dbReference type="EMBL" id="JQ015463">
    <property type="protein sequence ID" value="AEX10886.1"/>
    <property type="molecule type" value="Genomic_DNA"/>
</dbReference>
<accession>K7NIE5</accession>
<evidence type="ECO:0000313" key="7">
    <source>
        <dbReference type="EMBL" id="AEX10885.1"/>
    </source>
</evidence>
<dbReference type="EMBL" id="JQ015457">
    <property type="protein sequence ID" value="AEX10880.1"/>
    <property type="molecule type" value="Genomic_DNA"/>
</dbReference>
<dbReference type="EMBL" id="JQ015458">
    <property type="protein sequence ID" value="AEX10881.1"/>
    <property type="molecule type" value="Genomic_DNA"/>
</dbReference>
<evidence type="ECO:0000313" key="8">
    <source>
        <dbReference type="EMBL" id="AEX10886.1"/>
    </source>
</evidence>
<dbReference type="EMBL" id="JQ015460">
    <property type="protein sequence ID" value="AEX10883.1"/>
    <property type="molecule type" value="Genomic_DNA"/>
</dbReference>
<dbReference type="PANTHER" id="PTHR33133">
    <property type="entry name" value="OS08G0107100 PROTEIN-RELATED"/>
    <property type="match status" value="1"/>
</dbReference>
<keyword evidence="1" id="KW-0472">Membrane</keyword>
<dbReference type="EMBL" id="JQ015468">
    <property type="protein sequence ID" value="AEX10891.1"/>
    <property type="molecule type" value="Genomic_DNA"/>
</dbReference>
<protein>
    <submittedName>
        <fullName evidence="3">Uncharacterized protein</fullName>
    </submittedName>
</protein>
<dbReference type="AlphaFoldDB" id="K7NIE5"/>
<evidence type="ECO:0000313" key="10">
    <source>
        <dbReference type="EMBL" id="AEX10888.1"/>
    </source>
</evidence>
<evidence type="ECO:0000313" key="4">
    <source>
        <dbReference type="EMBL" id="AEX10881.1"/>
    </source>
</evidence>
<dbReference type="EMBL" id="JQ015466">
    <property type="protein sequence ID" value="AEX10889.1"/>
    <property type="molecule type" value="Genomic_DNA"/>
</dbReference>
<dbReference type="EMBL" id="JQ015467">
    <property type="protein sequence ID" value="AEX10890.1"/>
    <property type="molecule type" value="Genomic_DNA"/>
</dbReference>
<evidence type="ECO:0000313" key="2">
    <source>
        <dbReference type="EMBL" id="AEX10879.1"/>
    </source>
</evidence>
<keyword evidence="1" id="KW-1133">Transmembrane helix</keyword>
<reference evidence="3" key="1">
    <citation type="submission" date="2011-11" db="EMBL/GenBank/DDBJ databases">
        <title>Nucleotide Diversity and Divergence in the Loblolly Pine Gene Space.</title>
        <authorList>
            <person name="Neale D.B."/>
            <person name="Wegrzyn J.L."/>
            <person name="Lee J.M."/>
            <person name="Eckert A.J."/>
            <person name="Liechty J.D."/>
            <person name="Stevens K.A."/>
            <person name="Langley C.H."/>
        </authorList>
    </citation>
    <scope>NUCLEOTIDE SEQUENCE</scope>
    <source>
        <strain evidence="11">638</strain>
        <strain evidence="9">639</strain>
        <strain evidence="5">645</strain>
        <strain evidence="7">646</strain>
        <strain evidence="3">647</strain>
        <strain evidence="6">648</strain>
        <strain evidence="13">649</strain>
        <strain evidence="10">650</strain>
        <strain evidence="2">651</strain>
        <strain evidence="12">652</strain>
        <strain evidence="4">654</strain>
        <strain evidence="8">655</strain>
        <tissue evidence="3">Megagametophyte</tissue>
    </source>
</reference>
<feature type="transmembrane region" description="Helical" evidence="1">
    <location>
        <begin position="62"/>
        <end position="88"/>
    </location>
</feature>
<organism evidence="3">
    <name type="scientific">Pinus taeda</name>
    <name type="common">Loblolly pine</name>
    <dbReference type="NCBI Taxonomy" id="3352"/>
    <lineage>
        <taxon>Eukaryota</taxon>
        <taxon>Viridiplantae</taxon>
        <taxon>Streptophyta</taxon>
        <taxon>Embryophyta</taxon>
        <taxon>Tracheophyta</taxon>
        <taxon>Spermatophyta</taxon>
        <taxon>Pinopsida</taxon>
        <taxon>Pinidae</taxon>
        <taxon>Conifers I</taxon>
        <taxon>Pinales</taxon>
        <taxon>Pinaceae</taxon>
        <taxon>Pinus</taxon>
        <taxon>Pinus subgen. Pinus</taxon>
    </lineage>
</organism>
<evidence type="ECO:0000313" key="3">
    <source>
        <dbReference type="EMBL" id="AEX10880.1"/>
    </source>
</evidence>
<name>K7NIE5_PINTA</name>
<keyword evidence="1" id="KW-0812">Transmembrane</keyword>
<proteinExistence type="predicted"/>
<evidence type="ECO:0000313" key="11">
    <source>
        <dbReference type="EMBL" id="AEX10889.1"/>
    </source>
</evidence>
<evidence type="ECO:0000313" key="13">
    <source>
        <dbReference type="EMBL" id="AEX10891.1"/>
    </source>
</evidence>
<evidence type="ECO:0000256" key="1">
    <source>
        <dbReference type="SAM" id="Phobius"/>
    </source>
</evidence>
<dbReference type="EMBL" id="JQ015465">
    <property type="protein sequence ID" value="AEX10888.1"/>
    <property type="molecule type" value="Genomic_DNA"/>
</dbReference>
<dbReference type="PANTHER" id="PTHR33133:SF5">
    <property type="entry name" value="OS08G0107100 PROTEIN"/>
    <property type="match status" value="1"/>
</dbReference>
<sequence length="129" mass="14346">LEERNGPEAMWKSKNLFTGKRMTALVLETLFVIFTGVIGWFFGYAVVHGDRHGVGRTERGVYGALLVGSLCFVDLMGLLTQSVLYFVCKSYHHESIDKSSLSDHLEAYLGDYLPLISSNIQLEDLSGTP</sequence>
<feature type="non-terminal residue" evidence="3">
    <location>
        <position position="1"/>
    </location>
</feature>
<dbReference type="EMBL" id="JQ015461">
    <property type="protein sequence ID" value="AEX10884.1"/>
    <property type="molecule type" value="Genomic_DNA"/>
</dbReference>
<evidence type="ECO:0000313" key="9">
    <source>
        <dbReference type="EMBL" id="AEX10887.1"/>
    </source>
</evidence>
<dbReference type="EMBL" id="JQ015456">
    <property type="protein sequence ID" value="AEX10879.1"/>
    <property type="molecule type" value="Genomic_DNA"/>
</dbReference>
<evidence type="ECO:0000313" key="12">
    <source>
        <dbReference type="EMBL" id="AEX10890.1"/>
    </source>
</evidence>